<proteinExistence type="predicted"/>
<feature type="region of interest" description="Disordered" evidence="1">
    <location>
        <begin position="1"/>
        <end position="67"/>
    </location>
</feature>
<dbReference type="OrthoDB" id="1430738at2"/>
<dbReference type="NCBIfam" id="NF041924">
    <property type="entry name" value="QatB"/>
    <property type="match status" value="1"/>
</dbReference>
<accession>A0A3D8L7T1</accession>
<name>A0A3D8L7T1_9BACT</name>
<feature type="compositionally biased region" description="Acidic residues" evidence="1">
    <location>
        <begin position="34"/>
        <end position="44"/>
    </location>
</feature>
<dbReference type="EMBL" id="QRGR01000025">
    <property type="protein sequence ID" value="RDV13346.1"/>
    <property type="molecule type" value="Genomic_DNA"/>
</dbReference>
<protein>
    <submittedName>
        <fullName evidence="2">Uncharacterized protein</fullName>
    </submittedName>
</protein>
<sequence>MGTSINRHGPKPTVPLIPDWIDEEESLDDKNDAEPTEDPEDEANEKENIEELQRPANPFDKSQRGFREAVRTGDYSGLERVLKNYVTQAGGGASSSARRMSRSGKAVARFGTILSDIRQNGLESTLTRLNLSDYKDKPAIQVLSALMEHVCGTSALLDDTVTREAYAVTITRLVKYMPGLDLKSLTEPQVCEMMAVFLEESIVYKLICDVGRSLTTSTSDPARAIGVEEKLYQIVSGLVHSRIVPELRGKMADRSNLDQAVLKIYSIAFKSIVGSQK</sequence>
<dbReference type="Proteomes" id="UP000256708">
    <property type="component" value="Unassembled WGS sequence"/>
</dbReference>
<gene>
    <name evidence="2" type="ORF">DXT99_20220</name>
</gene>
<dbReference type="AlphaFoldDB" id="A0A3D8L7T1"/>
<comment type="caution">
    <text evidence="2">The sequence shown here is derived from an EMBL/GenBank/DDBJ whole genome shotgun (WGS) entry which is preliminary data.</text>
</comment>
<evidence type="ECO:0000313" key="2">
    <source>
        <dbReference type="EMBL" id="RDV13346.1"/>
    </source>
</evidence>
<evidence type="ECO:0000313" key="3">
    <source>
        <dbReference type="Proteomes" id="UP000256708"/>
    </source>
</evidence>
<dbReference type="RefSeq" id="WP_115567403.1">
    <property type="nucleotide sequence ID" value="NZ_QRGR01000025.1"/>
</dbReference>
<organism evidence="2 3">
    <name type="scientific">Pontibacter diazotrophicus</name>
    <dbReference type="NCBI Taxonomy" id="1400979"/>
    <lineage>
        <taxon>Bacteria</taxon>
        <taxon>Pseudomonadati</taxon>
        <taxon>Bacteroidota</taxon>
        <taxon>Cytophagia</taxon>
        <taxon>Cytophagales</taxon>
        <taxon>Hymenobacteraceae</taxon>
        <taxon>Pontibacter</taxon>
    </lineage>
</organism>
<evidence type="ECO:0000256" key="1">
    <source>
        <dbReference type="SAM" id="MobiDB-lite"/>
    </source>
</evidence>
<dbReference type="InterPro" id="IPR049675">
    <property type="entry name" value="QatB"/>
</dbReference>
<reference evidence="3" key="1">
    <citation type="submission" date="2018-08" db="EMBL/GenBank/DDBJ databases">
        <authorList>
            <person name="Liu Z.-W."/>
            <person name="Du Z.-J."/>
        </authorList>
    </citation>
    <scope>NUCLEOTIDE SEQUENCE [LARGE SCALE GENOMIC DNA]</scope>
    <source>
        <strain evidence="3">H4X</strain>
    </source>
</reference>
<keyword evidence="3" id="KW-1185">Reference proteome</keyword>